<reference evidence="2" key="1">
    <citation type="submission" date="2021-06" db="EMBL/GenBank/DDBJ databases">
        <title>Comparative genomics, transcriptomics and evolutionary studies reveal genomic signatures of adaptation to plant cell wall in hemibiotrophic fungi.</title>
        <authorList>
            <consortium name="DOE Joint Genome Institute"/>
            <person name="Baroncelli R."/>
            <person name="Diaz J.F."/>
            <person name="Benocci T."/>
            <person name="Peng M."/>
            <person name="Battaglia E."/>
            <person name="Haridas S."/>
            <person name="Andreopoulos W."/>
            <person name="Labutti K."/>
            <person name="Pangilinan J."/>
            <person name="Floch G.L."/>
            <person name="Makela M.R."/>
            <person name="Henrissat B."/>
            <person name="Grigoriev I.V."/>
            <person name="Crouch J.A."/>
            <person name="De Vries R.P."/>
            <person name="Sukno S.A."/>
            <person name="Thon M.R."/>
        </authorList>
    </citation>
    <scope>NUCLEOTIDE SEQUENCE</scope>
    <source>
        <strain evidence="2">MAFF235873</strain>
    </source>
</reference>
<keyword evidence="3" id="KW-1185">Reference proteome</keyword>
<proteinExistence type="predicted"/>
<dbReference type="EMBL" id="MU843061">
    <property type="protein sequence ID" value="KAK2022091.1"/>
    <property type="molecule type" value="Genomic_DNA"/>
</dbReference>
<dbReference type="AlphaFoldDB" id="A0AAD9LU40"/>
<dbReference type="Proteomes" id="UP001232148">
    <property type="component" value="Unassembled WGS sequence"/>
</dbReference>
<feature type="region of interest" description="Disordered" evidence="1">
    <location>
        <begin position="1"/>
        <end position="39"/>
    </location>
</feature>
<evidence type="ECO:0000256" key="1">
    <source>
        <dbReference type="SAM" id="MobiDB-lite"/>
    </source>
</evidence>
<evidence type="ECO:0000313" key="3">
    <source>
        <dbReference type="Proteomes" id="UP001232148"/>
    </source>
</evidence>
<evidence type="ECO:0000313" key="2">
    <source>
        <dbReference type="EMBL" id="KAK2022091.1"/>
    </source>
</evidence>
<organism evidence="2 3">
    <name type="scientific">Colletotrichum zoysiae</name>
    <dbReference type="NCBI Taxonomy" id="1216348"/>
    <lineage>
        <taxon>Eukaryota</taxon>
        <taxon>Fungi</taxon>
        <taxon>Dikarya</taxon>
        <taxon>Ascomycota</taxon>
        <taxon>Pezizomycotina</taxon>
        <taxon>Sordariomycetes</taxon>
        <taxon>Hypocreomycetidae</taxon>
        <taxon>Glomerellales</taxon>
        <taxon>Glomerellaceae</taxon>
        <taxon>Colletotrichum</taxon>
        <taxon>Colletotrichum graminicola species complex</taxon>
    </lineage>
</organism>
<comment type="caution">
    <text evidence="2">The sequence shown here is derived from an EMBL/GenBank/DDBJ whole genome shotgun (WGS) entry which is preliminary data.</text>
</comment>
<name>A0AAD9LU40_9PEZI</name>
<gene>
    <name evidence="2" type="ORF">LX32DRAFT_214013</name>
</gene>
<accession>A0AAD9LU40</accession>
<protein>
    <submittedName>
        <fullName evidence="2">Uncharacterized protein</fullName>
    </submittedName>
</protein>
<sequence length="187" mass="19697">MGSCNIERTTGLGAEPTPVVVPASGISSAASPRPCDPDPGRFPARERHELGVSMAKLGRRQRKAVHVCCFVVPHGSGQSGGGEPIENSDNSRLMSTKMSDIGIVQPIPPQAASRGNALLRRRPPRRRCAGFVTVICARAQSGLVASPGYVIGSFHGFDDTVPTTLEARNTCERSAMEGTTIATSCEI</sequence>